<feature type="transmembrane region" description="Helical" evidence="7">
    <location>
        <begin position="135"/>
        <end position="161"/>
    </location>
</feature>
<dbReference type="Pfam" id="PF06808">
    <property type="entry name" value="DctM"/>
    <property type="match status" value="1"/>
</dbReference>
<dbReference type="GO" id="GO:0022857">
    <property type="term" value="F:transmembrane transporter activity"/>
    <property type="evidence" value="ECO:0007669"/>
    <property type="project" value="UniProtKB-UniRule"/>
</dbReference>
<keyword evidence="7" id="KW-0813">Transport</keyword>
<keyword evidence="4 7" id="KW-0812">Transmembrane</keyword>
<comment type="function">
    <text evidence="7">Part of the tripartite ATP-independent periplasmic (TRAP) transport system.</text>
</comment>
<dbReference type="AlphaFoldDB" id="A0A1Y5TWL7"/>
<dbReference type="OrthoDB" id="9790209at2"/>
<keyword evidence="6 7" id="KW-0472">Membrane</keyword>
<dbReference type="GO" id="GO:0005886">
    <property type="term" value="C:plasma membrane"/>
    <property type="evidence" value="ECO:0007669"/>
    <property type="project" value="UniProtKB-SubCell"/>
</dbReference>
<dbReference type="InterPro" id="IPR010656">
    <property type="entry name" value="DctM"/>
</dbReference>
<accession>A0A1Y5TWL7</accession>
<evidence type="ECO:0000256" key="7">
    <source>
        <dbReference type="RuleBase" id="RU369079"/>
    </source>
</evidence>
<dbReference type="PANTHER" id="PTHR33362:SF5">
    <property type="entry name" value="C4-DICARBOXYLATE TRAP TRANSPORTER LARGE PERMEASE PROTEIN DCTM"/>
    <property type="match status" value="1"/>
</dbReference>
<feature type="transmembrane region" description="Helical" evidence="7">
    <location>
        <begin position="357"/>
        <end position="383"/>
    </location>
</feature>
<feature type="transmembrane region" description="Helical" evidence="7">
    <location>
        <begin position="275"/>
        <end position="297"/>
    </location>
</feature>
<keyword evidence="3 7" id="KW-0997">Cell inner membrane</keyword>
<dbReference type="PIRSF" id="PIRSF006066">
    <property type="entry name" value="HI0050"/>
    <property type="match status" value="1"/>
</dbReference>
<dbReference type="InterPro" id="IPR004681">
    <property type="entry name" value="TRAP_DctM"/>
</dbReference>
<feature type="transmembrane region" description="Helical" evidence="7">
    <location>
        <begin position="167"/>
        <end position="191"/>
    </location>
</feature>
<keyword evidence="10" id="KW-1185">Reference proteome</keyword>
<protein>
    <recommendedName>
        <fullName evidence="7">TRAP transporter large permease protein</fullName>
    </recommendedName>
</protein>
<keyword evidence="5 7" id="KW-1133">Transmembrane helix</keyword>
<comment type="subunit">
    <text evidence="7">The complex comprises the extracytoplasmic solute receptor protein and the two transmembrane proteins.</text>
</comment>
<gene>
    <name evidence="9" type="primary">siaT_32</name>
    <name evidence="9" type="ORF">OCH7691_03884</name>
</gene>
<comment type="similarity">
    <text evidence="7">Belongs to the TRAP transporter large permease family.</text>
</comment>
<feature type="transmembrane region" description="Helical" evidence="7">
    <location>
        <begin position="243"/>
        <end position="263"/>
    </location>
</feature>
<sequence>MIWWILSVGVFGSIGAGAAVGAALGIVGMIILQVYVGGATDLAVLAVQNTLGNFTLSALPMFIIMGEILVASGLSQRIYTALAPLFSRVPGRLLHTNIAVCTAFGSVSGSSVATAAAVCAVSYPELSKRGYDKSAILGSIAGASTLGLLIPPSLSLLLYGAWQEVSIGQLFLAGIVPGLVLSLLFMIYVVVASHRKAIVPLTEVARESDGNPLRHLVKLWPLVILAIGVLGTIYLGVATPTEAAGLGVILSILLGVSIGDLTVSKLAQALHRATVSISAIAFVLIGAVILGQSISILGLPRQVIELATGLGLGPYQMITFVALFYLILGCFFDGITLMLLSLPFLFPLVVSLGFDPVWFGVFVTIMIEIGLITPPIGMNLYVIAALTKREVSVEAIALAALPYWLILLFGAGLLVAFPSIALFLPRLVY</sequence>
<proteinExistence type="inferred from homology"/>
<reference evidence="9 10" key="1">
    <citation type="submission" date="2017-03" db="EMBL/GenBank/DDBJ databases">
        <authorList>
            <person name="Afonso C.L."/>
            <person name="Miller P.J."/>
            <person name="Scott M.A."/>
            <person name="Spackman E."/>
            <person name="Goraichik I."/>
            <person name="Dimitrov K.M."/>
            <person name="Suarez D.L."/>
            <person name="Swayne D.E."/>
        </authorList>
    </citation>
    <scope>NUCLEOTIDE SEQUENCE [LARGE SCALE GENOMIC DNA]</scope>
    <source>
        <strain evidence="9 10">CECT 7691</strain>
    </source>
</reference>
<dbReference type="InParanoid" id="A0A1Y5TWL7"/>
<evidence type="ECO:0000313" key="10">
    <source>
        <dbReference type="Proteomes" id="UP000193200"/>
    </source>
</evidence>
<feature type="transmembrane region" description="Helical" evidence="7">
    <location>
        <begin position="6"/>
        <end position="32"/>
    </location>
</feature>
<evidence type="ECO:0000259" key="8">
    <source>
        <dbReference type="Pfam" id="PF06808"/>
    </source>
</evidence>
<dbReference type="Proteomes" id="UP000193200">
    <property type="component" value="Unassembled WGS sequence"/>
</dbReference>
<name>A0A1Y5TWL7_9PROT</name>
<dbReference type="RefSeq" id="WP_085885227.1">
    <property type="nucleotide sequence ID" value="NZ_FWFR01000004.1"/>
</dbReference>
<dbReference type="PANTHER" id="PTHR33362">
    <property type="entry name" value="SIALIC ACID TRAP TRANSPORTER PERMEASE PROTEIN SIAT-RELATED"/>
    <property type="match status" value="1"/>
</dbReference>
<dbReference type="EMBL" id="FWFR01000004">
    <property type="protein sequence ID" value="SLN75534.1"/>
    <property type="molecule type" value="Genomic_DNA"/>
</dbReference>
<keyword evidence="2" id="KW-1003">Cell membrane</keyword>
<evidence type="ECO:0000256" key="1">
    <source>
        <dbReference type="ARBA" id="ARBA00004429"/>
    </source>
</evidence>
<feature type="transmembrane region" description="Helical" evidence="7">
    <location>
        <begin position="219"/>
        <end position="237"/>
    </location>
</feature>
<evidence type="ECO:0000256" key="3">
    <source>
        <dbReference type="ARBA" id="ARBA00022519"/>
    </source>
</evidence>
<evidence type="ECO:0000256" key="4">
    <source>
        <dbReference type="ARBA" id="ARBA00022692"/>
    </source>
</evidence>
<evidence type="ECO:0000313" key="9">
    <source>
        <dbReference type="EMBL" id="SLN75534.1"/>
    </source>
</evidence>
<feature type="transmembrane region" description="Helical" evidence="7">
    <location>
        <begin position="53"/>
        <end position="74"/>
    </location>
</feature>
<feature type="transmembrane region" description="Helical" evidence="7">
    <location>
        <begin position="317"/>
        <end position="345"/>
    </location>
</feature>
<feature type="transmembrane region" description="Helical" evidence="7">
    <location>
        <begin position="94"/>
        <end position="123"/>
    </location>
</feature>
<organism evidence="9 10">
    <name type="scientific">Oceanibacterium hippocampi</name>
    <dbReference type="NCBI Taxonomy" id="745714"/>
    <lineage>
        <taxon>Bacteria</taxon>
        <taxon>Pseudomonadati</taxon>
        <taxon>Pseudomonadota</taxon>
        <taxon>Alphaproteobacteria</taxon>
        <taxon>Sneathiellales</taxon>
        <taxon>Sneathiellaceae</taxon>
        <taxon>Oceanibacterium</taxon>
    </lineage>
</organism>
<dbReference type="NCBIfam" id="TIGR00786">
    <property type="entry name" value="dctM"/>
    <property type="match status" value="1"/>
</dbReference>
<comment type="subcellular location">
    <subcellularLocation>
        <location evidence="1 7">Cell inner membrane</location>
        <topology evidence="1 7">Multi-pass membrane protein</topology>
    </subcellularLocation>
</comment>
<feature type="domain" description="TRAP C4-dicarboxylate transport system permease DctM subunit" evidence="8">
    <location>
        <begin position="13"/>
        <end position="418"/>
    </location>
</feature>
<feature type="transmembrane region" description="Helical" evidence="7">
    <location>
        <begin position="403"/>
        <end position="424"/>
    </location>
</feature>
<evidence type="ECO:0000256" key="2">
    <source>
        <dbReference type="ARBA" id="ARBA00022475"/>
    </source>
</evidence>
<evidence type="ECO:0000256" key="5">
    <source>
        <dbReference type="ARBA" id="ARBA00022989"/>
    </source>
</evidence>
<evidence type="ECO:0000256" key="6">
    <source>
        <dbReference type="ARBA" id="ARBA00023136"/>
    </source>
</evidence>